<dbReference type="AlphaFoldDB" id="A0A1E3QV06"/>
<evidence type="ECO:0000256" key="1">
    <source>
        <dbReference type="ARBA" id="ARBA00004496"/>
    </source>
</evidence>
<dbReference type="InterPro" id="IPR032675">
    <property type="entry name" value="LRR_dom_sf"/>
</dbReference>
<evidence type="ECO:0000256" key="3">
    <source>
        <dbReference type="ARBA" id="ARBA00022614"/>
    </source>
</evidence>
<comment type="subcellular location">
    <subcellularLocation>
        <location evidence="1">Cytoplasm</location>
    </subcellularLocation>
</comment>
<keyword evidence="4" id="KW-0677">Repeat</keyword>
<dbReference type="GO" id="GO:0005737">
    <property type="term" value="C:cytoplasm"/>
    <property type="evidence" value="ECO:0007669"/>
    <property type="project" value="UniProtKB-SubCell"/>
</dbReference>
<evidence type="ECO:0000313" key="6">
    <source>
        <dbReference type="Proteomes" id="UP000094336"/>
    </source>
</evidence>
<dbReference type="PROSITE" id="PS51450">
    <property type="entry name" value="LRR"/>
    <property type="match status" value="3"/>
</dbReference>
<dbReference type="SUPFAM" id="SSF52058">
    <property type="entry name" value="L domain-like"/>
    <property type="match status" value="3"/>
</dbReference>
<dbReference type="Proteomes" id="UP000094336">
    <property type="component" value="Unassembled WGS sequence"/>
</dbReference>
<keyword evidence="6" id="KW-1185">Reference proteome</keyword>
<keyword evidence="2" id="KW-0963">Cytoplasm</keyword>
<evidence type="ECO:0000256" key="2">
    <source>
        <dbReference type="ARBA" id="ARBA00022490"/>
    </source>
</evidence>
<dbReference type="GeneID" id="30146028"/>
<dbReference type="EMBL" id="KV454428">
    <property type="protein sequence ID" value="ODQ80892.1"/>
    <property type="molecule type" value="Genomic_DNA"/>
</dbReference>
<accession>A0A1E3QV06</accession>
<dbReference type="PANTHER" id="PTHR15454:SF69">
    <property type="entry name" value="SERINE_THREONINE-PROTEIN KINASE 11-INTERACTING PROTEIN"/>
    <property type="match status" value="1"/>
</dbReference>
<sequence>MNLHKTPLFGHTFPLEIFEMIVSYLPLPTVAELMKSKDTNLALAARRRYYSNIQLNFKKLPHEDGYSSVTDEVLVMKISEFEALVNSDTFDQLIIKELSIVVEMDIVDFTFLHGKVFTKASSIVIDVKLWLDLEQGEPEELHWNWLPSSPLVQECIREISINYAYIDPDVPALPSNLRMLSFLYNYDNWNENDYGIIPRIVFPPNLQTVDSRIPWVSMPTYTGLPSTLKILMLENVLDFSVKAFNKLNFPDLKYLRLKNISNVTEINDHFKLPLLLKILELESLNITNFEQQTLPLGLQGLSISNCPLRKFRVDTFPDSLKELNLVETDIPSSEIGIIKFPPSFVSLLVTHTRLASLDFVNSLPGSLEILNLRSNSFVRLNGEAADSTRSHQIKFPENLQNLYLEDTEHLFTLYSPGDLVFPPSLRDLNLGSKKMDSVEGLKPLPPALNSLNLRYNNLVSVEGLRLPPALNHLDLSFNRLVSINELDLPPALTSLNLGFNKLNLVKGLNLLSALTSLNLRSNGLDSVKGLNLPPGLTSLDLSSNTLISVEGLDIPPRLTHLYLSGNSLQQFSKTLPESIETISLGYNKLKELVNFHLPVNCTELNLSGNPLQKLQISNAHDPDLKLQDLTLNEVAITTLSDISPLPQSLTSLGIVFVEVSSLSGILFPTGLTWLGVFETKLTSLKNVKFPPYLEELHLLRNQISSLANVHFPNSLTKLELFDNKITTIDAVRLPPKLKILNLAGNEISAINELQLPELLEKLSLADQKCDTPHNPVSTRKSFKLGKFNFLKASSKSSKAPGKKGLSSLTGLTKLPSKLEYLGLNGNNLSEKAVQHLEFPASLSQLLIYDNAFDNYDRWERKIKLTHPGMLFKL</sequence>
<dbReference type="Gene3D" id="3.80.10.10">
    <property type="entry name" value="Ribonuclease Inhibitor"/>
    <property type="match status" value="3"/>
</dbReference>
<dbReference type="Pfam" id="PF13855">
    <property type="entry name" value="LRR_8"/>
    <property type="match status" value="1"/>
</dbReference>
<evidence type="ECO:0000256" key="4">
    <source>
        <dbReference type="ARBA" id="ARBA00022737"/>
    </source>
</evidence>
<evidence type="ECO:0000313" key="5">
    <source>
        <dbReference type="EMBL" id="ODQ80892.1"/>
    </source>
</evidence>
<dbReference type="PANTHER" id="PTHR15454">
    <property type="entry name" value="NISCHARIN RELATED"/>
    <property type="match status" value="1"/>
</dbReference>
<protein>
    <submittedName>
        <fullName evidence="5">Uncharacterized protein</fullName>
    </submittedName>
</protein>
<dbReference type="OrthoDB" id="7451790at2759"/>
<dbReference type="InterPro" id="IPR001611">
    <property type="entry name" value="Leu-rich_rpt"/>
</dbReference>
<gene>
    <name evidence="5" type="ORF">BABINDRAFT_160340</name>
</gene>
<name>A0A1E3QV06_9ASCO</name>
<dbReference type="RefSeq" id="XP_018986220.1">
    <property type="nucleotide sequence ID" value="XM_019128175.1"/>
</dbReference>
<dbReference type="SMART" id="SM00364">
    <property type="entry name" value="LRR_BAC"/>
    <property type="match status" value="10"/>
</dbReference>
<dbReference type="SMART" id="SM00365">
    <property type="entry name" value="LRR_SD22"/>
    <property type="match status" value="7"/>
</dbReference>
<dbReference type="STRING" id="984486.A0A1E3QV06"/>
<proteinExistence type="predicted"/>
<reference evidence="6" key="1">
    <citation type="submission" date="2016-05" db="EMBL/GenBank/DDBJ databases">
        <title>Comparative genomics of biotechnologically important yeasts.</title>
        <authorList>
            <consortium name="DOE Joint Genome Institute"/>
            <person name="Riley R."/>
            <person name="Haridas S."/>
            <person name="Wolfe K.H."/>
            <person name="Lopes M.R."/>
            <person name="Hittinger C.T."/>
            <person name="Goker M."/>
            <person name="Salamov A."/>
            <person name="Wisecaver J."/>
            <person name="Long T.M."/>
            <person name="Aerts A.L."/>
            <person name="Barry K."/>
            <person name="Choi C."/>
            <person name="Clum A."/>
            <person name="Coughlan A.Y."/>
            <person name="Deshpande S."/>
            <person name="Douglass A.P."/>
            <person name="Hanson S.J."/>
            <person name="Klenk H.-P."/>
            <person name="Labutti K."/>
            <person name="Lapidus A."/>
            <person name="Lindquist E."/>
            <person name="Lipzen A."/>
            <person name="Meier-Kolthoff J.P."/>
            <person name="Ohm R.A."/>
            <person name="Otillar R.P."/>
            <person name="Pangilinan J."/>
            <person name="Peng Y."/>
            <person name="Rokas A."/>
            <person name="Rosa C.A."/>
            <person name="Scheuner C."/>
            <person name="Sibirny A.A."/>
            <person name="Slot J.C."/>
            <person name="Stielow J.B."/>
            <person name="Sun H."/>
            <person name="Kurtzman C.P."/>
            <person name="Blackwell M."/>
            <person name="Grigoriev I.V."/>
            <person name="Jeffries T.W."/>
        </authorList>
    </citation>
    <scope>NUCLEOTIDE SEQUENCE [LARGE SCALE GENOMIC DNA]</scope>
    <source>
        <strain evidence="6">NRRL Y-12698</strain>
    </source>
</reference>
<keyword evidence="3" id="KW-0433">Leucine-rich repeat</keyword>
<organism evidence="5 6">
    <name type="scientific">Babjeviella inositovora NRRL Y-12698</name>
    <dbReference type="NCBI Taxonomy" id="984486"/>
    <lineage>
        <taxon>Eukaryota</taxon>
        <taxon>Fungi</taxon>
        <taxon>Dikarya</taxon>
        <taxon>Ascomycota</taxon>
        <taxon>Saccharomycotina</taxon>
        <taxon>Pichiomycetes</taxon>
        <taxon>Serinales incertae sedis</taxon>
        <taxon>Babjeviella</taxon>
    </lineage>
</organism>